<organism evidence="2 3">
    <name type="scientific">Olpidium bornovanus</name>
    <dbReference type="NCBI Taxonomy" id="278681"/>
    <lineage>
        <taxon>Eukaryota</taxon>
        <taxon>Fungi</taxon>
        <taxon>Fungi incertae sedis</taxon>
        <taxon>Olpidiomycota</taxon>
        <taxon>Olpidiomycotina</taxon>
        <taxon>Olpidiomycetes</taxon>
        <taxon>Olpidiales</taxon>
        <taxon>Olpidiaceae</taxon>
        <taxon>Olpidium</taxon>
    </lineage>
</organism>
<evidence type="ECO:0000313" key="2">
    <source>
        <dbReference type="EMBL" id="KAG5460066.1"/>
    </source>
</evidence>
<dbReference type="EMBL" id="JAEFCI010005837">
    <property type="protein sequence ID" value="KAG5460066.1"/>
    <property type="molecule type" value="Genomic_DNA"/>
</dbReference>
<protein>
    <submittedName>
        <fullName evidence="2">Uncharacterized protein</fullName>
    </submittedName>
</protein>
<name>A0A8H7ZV84_9FUNG</name>
<keyword evidence="3" id="KW-1185">Reference proteome</keyword>
<evidence type="ECO:0000313" key="3">
    <source>
        <dbReference type="Proteomes" id="UP000673691"/>
    </source>
</evidence>
<comment type="caution">
    <text evidence="2">The sequence shown here is derived from an EMBL/GenBank/DDBJ whole genome shotgun (WGS) entry which is preliminary data.</text>
</comment>
<dbReference type="AlphaFoldDB" id="A0A8H7ZV84"/>
<feature type="compositionally biased region" description="Basic residues" evidence="1">
    <location>
        <begin position="1"/>
        <end position="17"/>
    </location>
</feature>
<feature type="region of interest" description="Disordered" evidence="1">
    <location>
        <begin position="1"/>
        <end position="28"/>
    </location>
</feature>
<reference evidence="2 3" key="1">
    <citation type="journal article" name="Sci. Rep.">
        <title>Genome-scale phylogenetic analyses confirm Olpidium as the closest living zoosporic fungus to the non-flagellated, terrestrial fungi.</title>
        <authorList>
            <person name="Chang Y."/>
            <person name="Rochon D."/>
            <person name="Sekimoto S."/>
            <person name="Wang Y."/>
            <person name="Chovatia M."/>
            <person name="Sandor L."/>
            <person name="Salamov A."/>
            <person name="Grigoriev I.V."/>
            <person name="Stajich J.E."/>
            <person name="Spatafora J.W."/>
        </authorList>
    </citation>
    <scope>NUCLEOTIDE SEQUENCE [LARGE SCALE GENOMIC DNA]</scope>
    <source>
        <strain evidence="2">S191</strain>
    </source>
</reference>
<evidence type="ECO:0000256" key="1">
    <source>
        <dbReference type="SAM" id="MobiDB-lite"/>
    </source>
</evidence>
<accession>A0A8H7ZV84</accession>
<feature type="region of interest" description="Disordered" evidence="1">
    <location>
        <begin position="35"/>
        <end position="54"/>
    </location>
</feature>
<dbReference type="Proteomes" id="UP000673691">
    <property type="component" value="Unassembled WGS sequence"/>
</dbReference>
<gene>
    <name evidence="2" type="ORF">BJ554DRAFT_7931</name>
</gene>
<proteinExistence type="predicted"/>
<sequence>MYSTRRRTRSGRLKAKRIPSGASAGQREKVLLYISPESPGPPPPIPKAFSPADRQKACPGIPKLDLARLLAKNNIAPNGASSACPCRSPSAKEA</sequence>